<feature type="transmembrane region" description="Helical" evidence="2">
    <location>
        <begin position="17"/>
        <end position="38"/>
    </location>
</feature>
<evidence type="ECO:0000256" key="2">
    <source>
        <dbReference type="SAM" id="Phobius"/>
    </source>
</evidence>
<feature type="compositionally biased region" description="Basic residues" evidence="1">
    <location>
        <begin position="105"/>
        <end position="114"/>
    </location>
</feature>
<evidence type="ECO:0000313" key="3">
    <source>
        <dbReference type="Ensembl" id="ENSMPUP00000012387.1"/>
    </source>
</evidence>
<keyword evidence="2" id="KW-1133">Transmembrane helix</keyword>
<feature type="region of interest" description="Disordered" evidence="1">
    <location>
        <begin position="80"/>
        <end position="125"/>
    </location>
</feature>
<reference evidence="3" key="1">
    <citation type="submission" date="2024-06" db="UniProtKB">
        <authorList>
            <consortium name="Ensembl"/>
        </authorList>
    </citation>
    <scope>IDENTIFICATION</scope>
</reference>
<dbReference type="AlphaFoldDB" id="M3YM30"/>
<dbReference type="EMBL" id="AEYP01094054">
    <property type="status" value="NOT_ANNOTATED_CDS"/>
    <property type="molecule type" value="Genomic_DNA"/>
</dbReference>
<dbReference type="HOGENOM" id="CLU_1991920_0_0_1"/>
<organism evidence="3">
    <name type="scientific">Mustela putorius furo</name>
    <name type="common">European domestic ferret</name>
    <name type="synonym">Mustela furo</name>
    <dbReference type="NCBI Taxonomy" id="9669"/>
    <lineage>
        <taxon>Eukaryota</taxon>
        <taxon>Metazoa</taxon>
        <taxon>Chordata</taxon>
        <taxon>Craniata</taxon>
        <taxon>Vertebrata</taxon>
        <taxon>Euteleostomi</taxon>
        <taxon>Mammalia</taxon>
        <taxon>Eutheria</taxon>
        <taxon>Laurasiatheria</taxon>
        <taxon>Carnivora</taxon>
        <taxon>Caniformia</taxon>
        <taxon>Musteloidea</taxon>
        <taxon>Mustelidae</taxon>
        <taxon>Mustelinae</taxon>
        <taxon>Mustela</taxon>
    </lineage>
</organism>
<dbReference type="InParanoid" id="M3YM30"/>
<accession>M3YM30</accession>
<name>M3YM30_MUSPF</name>
<evidence type="ECO:0000256" key="1">
    <source>
        <dbReference type="SAM" id="MobiDB-lite"/>
    </source>
</evidence>
<dbReference type="Ensembl" id="ENSMPUT00000012588.1">
    <property type="protein sequence ID" value="ENSMPUP00000012387.1"/>
    <property type="gene ID" value="ENSMPUG00000012481.1"/>
</dbReference>
<feature type="transmembrane region" description="Helical" evidence="2">
    <location>
        <begin position="44"/>
        <end position="66"/>
    </location>
</feature>
<keyword evidence="2" id="KW-0812">Transmembrane</keyword>
<sequence>MCAALVKMLLCAEVRGGGFLFFPICLFLDILVGGRYVFSPCSSFSVFCFLFFVFFSWDGHFVHGWIGSLKPLDGRMSLSDEMGSSITKRKEGEKKRKEKEQKEKKEKRKKRSREKGRTIIPELRS</sequence>
<proteinExistence type="predicted"/>
<feature type="compositionally biased region" description="Basic and acidic residues" evidence="1">
    <location>
        <begin position="88"/>
        <end position="104"/>
    </location>
</feature>
<keyword evidence="2" id="KW-0472">Membrane</keyword>
<protein>
    <submittedName>
        <fullName evidence="3">Uncharacterized protein</fullName>
    </submittedName>
</protein>